<dbReference type="GO" id="GO:0005576">
    <property type="term" value="C:extracellular region"/>
    <property type="evidence" value="ECO:0007669"/>
    <property type="project" value="UniProtKB-SubCell"/>
</dbReference>
<comment type="caution">
    <text evidence="7">The sequence shown here is derived from an EMBL/GenBank/DDBJ whole genome shotgun (WGS) entry which is preliminary data.</text>
</comment>
<dbReference type="PANTHER" id="PTHR11857">
    <property type="entry name" value="ODORANT BINDING PROTEIN-RELATED"/>
    <property type="match status" value="1"/>
</dbReference>
<evidence type="ECO:0000256" key="6">
    <source>
        <dbReference type="SAM" id="SignalP"/>
    </source>
</evidence>
<keyword evidence="8" id="KW-1185">Reference proteome</keyword>
<evidence type="ECO:0000256" key="3">
    <source>
        <dbReference type="ARBA" id="ARBA00022525"/>
    </source>
</evidence>
<dbReference type="Proteomes" id="UP001562425">
    <property type="component" value="Unassembled WGS sequence"/>
</dbReference>
<keyword evidence="5" id="KW-1015">Disulfide bond</keyword>
<keyword evidence="4 6" id="KW-0732">Signal</keyword>
<comment type="similarity">
    <text evidence="2">Belongs to the PBP/GOBP family.</text>
</comment>
<evidence type="ECO:0000313" key="7">
    <source>
        <dbReference type="EMBL" id="KAL1378444.1"/>
    </source>
</evidence>
<dbReference type="SUPFAM" id="SSF47565">
    <property type="entry name" value="Insect pheromone/odorant-binding proteins"/>
    <property type="match status" value="2"/>
</dbReference>
<feature type="signal peptide" evidence="6">
    <location>
        <begin position="1"/>
        <end position="20"/>
    </location>
</feature>
<evidence type="ECO:0000313" key="8">
    <source>
        <dbReference type="Proteomes" id="UP001562425"/>
    </source>
</evidence>
<accession>A0ABD1CRN0</accession>
<evidence type="ECO:0000256" key="5">
    <source>
        <dbReference type="ARBA" id="ARBA00023157"/>
    </source>
</evidence>
<dbReference type="EMBL" id="JBEHCU010010309">
    <property type="protein sequence ID" value="KAL1378444.1"/>
    <property type="molecule type" value="Genomic_DNA"/>
</dbReference>
<protein>
    <submittedName>
        <fullName evidence="7">Uncharacterized protein</fullName>
    </submittedName>
</protein>
<evidence type="ECO:0000256" key="1">
    <source>
        <dbReference type="ARBA" id="ARBA00004613"/>
    </source>
</evidence>
<reference evidence="7 8" key="1">
    <citation type="submission" date="2024-05" db="EMBL/GenBank/DDBJ databases">
        <title>Culex pipiens pipiens assembly and annotation.</title>
        <authorList>
            <person name="Alout H."/>
            <person name="Durand T."/>
        </authorList>
    </citation>
    <scope>NUCLEOTIDE SEQUENCE [LARGE SCALE GENOMIC DNA]</scope>
    <source>
        <strain evidence="7">HA-2024</strain>
        <tissue evidence="7">Whole body</tissue>
    </source>
</reference>
<proteinExistence type="inferred from homology"/>
<dbReference type="Gene3D" id="1.10.238.20">
    <property type="entry name" value="Pheromone/general odorant binding protein domain"/>
    <property type="match status" value="2"/>
</dbReference>
<name>A0ABD1CRN0_CULPP</name>
<comment type="subcellular location">
    <subcellularLocation>
        <location evidence="1">Secreted</location>
    </subcellularLocation>
</comment>
<sequence length="274" mass="31115">MKFSAITLLALASIITLSTATSKEPNWADISNVCYKLLRASPEARARHGQDQFSPDPESACITRCVGIISGMYDDETGISMERLEAWWGIGETAAVFQEFKRLYLACAGTIVPDQYGDDYCRKSSKHYESVHEQPSYDEVLRYHFACDRFDEPISKEQKVKIAQTCFKLLRTPTEVRERFSRMQLGDDDGQDMTCMIRCIGIVSGMYGDEAGWNLDMAVRQAQGKSGVEQYRDAFGRCAGEVQPEQYGEDYCKKSYLQFRCGMKAWKDHIKDQA</sequence>
<dbReference type="InterPro" id="IPR036728">
    <property type="entry name" value="PBP_GOBP_sf"/>
</dbReference>
<organism evidence="7 8">
    <name type="scientific">Culex pipiens pipiens</name>
    <name type="common">Northern house mosquito</name>
    <dbReference type="NCBI Taxonomy" id="38569"/>
    <lineage>
        <taxon>Eukaryota</taxon>
        <taxon>Metazoa</taxon>
        <taxon>Ecdysozoa</taxon>
        <taxon>Arthropoda</taxon>
        <taxon>Hexapoda</taxon>
        <taxon>Insecta</taxon>
        <taxon>Pterygota</taxon>
        <taxon>Neoptera</taxon>
        <taxon>Endopterygota</taxon>
        <taxon>Diptera</taxon>
        <taxon>Nematocera</taxon>
        <taxon>Culicoidea</taxon>
        <taxon>Culicidae</taxon>
        <taxon>Culicinae</taxon>
        <taxon>Culicini</taxon>
        <taxon>Culex</taxon>
        <taxon>Culex</taxon>
    </lineage>
</organism>
<evidence type="ECO:0000256" key="4">
    <source>
        <dbReference type="ARBA" id="ARBA00022729"/>
    </source>
</evidence>
<gene>
    <name evidence="7" type="ORF">pipiens_015590</name>
</gene>
<feature type="chain" id="PRO_5044854404" evidence="6">
    <location>
        <begin position="21"/>
        <end position="274"/>
    </location>
</feature>
<dbReference type="Pfam" id="PF01395">
    <property type="entry name" value="PBP_GOBP"/>
    <property type="match status" value="2"/>
</dbReference>
<evidence type="ECO:0000256" key="2">
    <source>
        <dbReference type="ARBA" id="ARBA00008098"/>
    </source>
</evidence>
<dbReference type="CDD" id="cd23992">
    <property type="entry name" value="PBP_GOBP"/>
    <property type="match status" value="1"/>
</dbReference>
<dbReference type="PANTHER" id="PTHR11857:SF46">
    <property type="entry name" value="GENERAL ODORANT-BINDING PROTEIN 99A-RELATED"/>
    <property type="match status" value="1"/>
</dbReference>
<dbReference type="AlphaFoldDB" id="A0ABD1CRN0"/>
<keyword evidence="3" id="KW-0964">Secreted</keyword>
<dbReference type="InterPro" id="IPR006170">
    <property type="entry name" value="PBP/GOBP"/>
</dbReference>